<dbReference type="STRING" id="758820.SAMN00777080_0071"/>
<evidence type="ECO:0000259" key="1">
    <source>
        <dbReference type="PROSITE" id="PS51677"/>
    </source>
</evidence>
<keyword evidence="2" id="KW-0326">Glycosidase</keyword>
<dbReference type="InterPro" id="IPR008979">
    <property type="entry name" value="Galactose-bd-like_sf"/>
</dbReference>
<keyword evidence="2" id="KW-0378">Hydrolase</keyword>
<organism evidence="2 3">
    <name type="scientific">Aquiflexum balticum DSM 16537</name>
    <dbReference type="NCBI Taxonomy" id="758820"/>
    <lineage>
        <taxon>Bacteria</taxon>
        <taxon>Pseudomonadati</taxon>
        <taxon>Bacteroidota</taxon>
        <taxon>Cytophagia</taxon>
        <taxon>Cytophagales</taxon>
        <taxon>Cyclobacteriaceae</taxon>
        <taxon>Aquiflexum</taxon>
    </lineage>
</organism>
<dbReference type="InterPro" id="IPR011330">
    <property type="entry name" value="Glyco_hydro/deAcase_b/a-brl"/>
</dbReference>
<dbReference type="PROSITE" id="PS51677">
    <property type="entry name" value="NODB"/>
    <property type="match status" value="1"/>
</dbReference>
<evidence type="ECO:0000313" key="2">
    <source>
        <dbReference type="EMBL" id="SMD41547.1"/>
    </source>
</evidence>
<keyword evidence="2" id="KW-0119">Carbohydrate metabolism</keyword>
<sequence length="412" mass="45821">MKSNHILIQILILLAFVNQTLAQGQKFPWPDGKKMALSLSFDDARASNTSLGIPLLDEYGIKATFFVIPASVKKDLNNWKKAVANGHEIGNHSIMHPCSGNFIWSRERALENYTLDKMRAELVQASAEIEKLLGVVPKVYAYPCGEKFVGKGIHTQSLVPLISEMFLAGRGWMDEAPSDPIYADLAQLTGMEMDQKEFEEILPLIESASKNGQWLVLAGHETDHSGNQTTRLSMLKKLAAYANDPSNGIWIAPIGTIAKYVNETRLAIADTMNIPQLVRPSVDGQLRLTAENGRGIGPAIQYMPEWKAFGWFTSNDSVVWEVDVPMDGNYEVWLDWSVSDEEAGKEFILTAGKEKLLGIVEKSGSWETFQKKSIGTIPLKKGYGKVIFKSNEAFEEDGAILDLRELTLIRKD</sequence>
<keyword evidence="2" id="KW-0858">Xylan degradation</keyword>
<dbReference type="SUPFAM" id="SSF88713">
    <property type="entry name" value="Glycoside hydrolase/deacetylase"/>
    <property type="match status" value="1"/>
</dbReference>
<dbReference type="GO" id="GO:0016798">
    <property type="term" value="F:hydrolase activity, acting on glycosyl bonds"/>
    <property type="evidence" value="ECO:0007669"/>
    <property type="project" value="UniProtKB-KW"/>
</dbReference>
<dbReference type="GO" id="GO:0045493">
    <property type="term" value="P:xylan catabolic process"/>
    <property type="evidence" value="ECO:0007669"/>
    <property type="project" value="UniProtKB-KW"/>
</dbReference>
<dbReference type="PANTHER" id="PTHR10587">
    <property type="entry name" value="GLYCOSYL TRANSFERASE-RELATED"/>
    <property type="match status" value="1"/>
</dbReference>
<dbReference type="Gene3D" id="2.60.120.260">
    <property type="entry name" value="Galactose-binding domain-like"/>
    <property type="match status" value="1"/>
</dbReference>
<gene>
    <name evidence="2" type="ORF">SAMN00777080_0071</name>
</gene>
<feature type="domain" description="NodB homology" evidence="1">
    <location>
        <begin position="35"/>
        <end position="252"/>
    </location>
</feature>
<dbReference type="EMBL" id="LT838813">
    <property type="protein sequence ID" value="SMD41547.1"/>
    <property type="molecule type" value="Genomic_DNA"/>
</dbReference>
<reference evidence="3" key="1">
    <citation type="submission" date="2017-04" db="EMBL/GenBank/DDBJ databases">
        <authorList>
            <person name="Varghese N."/>
            <person name="Submissions S."/>
        </authorList>
    </citation>
    <scope>NUCLEOTIDE SEQUENCE [LARGE SCALE GENOMIC DNA]</scope>
    <source>
        <strain evidence="3">DSM 16537</strain>
    </source>
</reference>
<dbReference type="GO" id="GO:0016810">
    <property type="term" value="F:hydrolase activity, acting on carbon-nitrogen (but not peptide) bonds"/>
    <property type="evidence" value="ECO:0007669"/>
    <property type="project" value="InterPro"/>
</dbReference>
<dbReference type="RefSeq" id="WP_084118421.1">
    <property type="nucleotide sequence ID" value="NZ_LT838813.1"/>
</dbReference>
<protein>
    <submittedName>
        <fullName evidence="2">Predicted xylanase/chitin deacetylase</fullName>
    </submittedName>
</protein>
<dbReference type="InterPro" id="IPR050248">
    <property type="entry name" value="Polysacc_deacetylase_ArnD"/>
</dbReference>
<dbReference type="Pfam" id="PF01522">
    <property type="entry name" value="Polysacc_deac_1"/>
    <property type="match status" value="1"/>
</dbReference>
<dbReference type="CDD" id="cd10967">
    <property type="entry name" value="CE4_GLA_like_6s"/>
    <property type="match status" value="1"/>
</dbReference>
<dbReference type="SUPFAM" id="SSF49785">
    <property type="entry name" value="Galactose-binding domain-like"/>
    <property type="match status" value="1"/>
</dbReference>
<keyword evidence="3" id="KW-1185">Reference proteome</keyword>
<evidence type="ECO:0000313" key="3">
    <source>
        <dbReference type="Proteomes" id="UP000192333"/>
    </source>
</evidence>
<dbReference type="Gene3D" id="3.20.20.370">
    <property type="entry name" value="Glycoside hydrolase/deacetylase"/>
    <property type="match status" value="1"/>
</dbReference>
<dbReference type="Proteomes" id="UP000192333">
    <property type="component" value="Chromosome I"/>
</dbReference>
<dbReference type="AlphaFoldDB" id="A0A1W2GXW4"/>
<keyword evidence="2" id="KW-0624">Polysaccharide degradation</keyword>
<name>A0A1W2GXW4_9BACT</name>
<proteinExistence type="predicted"/>
<dbReference type="InterPro" id="IPR002509">
    <property type="entry name" value="NODB_dom"/>
</dbReference>
<dbReference type="OrthoDB" id="9806342at2"/>
<accession>A0A1W2GXW4</accession>